<keyword evidence="2" id="KW-1185">Reference proteome</keyword>
<accession>A0A0V1GYB7</accession>
<dbReference type="EMBL" id="JYDP01000210">
    <property type="protein sequence ID" value="KRZ02954.1"/>
    <property type="molecule type" value="Genomic_DNA"/>
</dbReference>
<gene>
    <name evidence="1" type="ORF">T11_2857</name>
</gene>
<dbReference type="AlphaFoldDB" id="A0A0V1GYB7"/>
<evidence type="ECO:0000313" key="1">
    <source>
        <dbReference type="EMBL" id="KRZ02954.1"/>
    </source>
</evidence>
<comment type="caution">
    <text evidence="1">The sequence shown here is derived from an EMBL/GenBank/DDBJ whole genome shotgun (WGS) entry which is preliminary data.</text>
</comment>
<name>A0A0V1GYB7_9BILA</name>
<dbReference type="Proteomes" id="UP000055024">
    <property type="component" value="Unassembled WGS sequence"/>
</dbReference>
<feature type="non-terminal residue" evidence="1">
    <location>
        <position position="1"/>
    </location>
</feature>
<proteinExistence type="predicted"/>
<evidence type="ECO:0000313" key="2">
    <source>
        <dbReference type="Proteomes" id="UP000055024"/>
    </source>
</evidence>
<organism evidence="1 2">
    <name type="scientific">Trichinella zimbabwensis</name>
    <dbReference type="NCBI Taxonomy" id="268475"/>
    <lineage>
        <taxon>Eukaryota</taxon>
        <taxon>Metazoa</taxon>
        <taxon>Ecdysozoa</taxon>
        <taxon>Nematoda</taxon>
        <taxon>Enoplea</taxon>
        <taxon>Dorylaimia</taxon>
        <taxon>Trichinellida</taxon>
        <taxon>Trichinellidae</taxon>
        <taxon>Trichinella</taxon>
    </lineage>
</organism>
<reference evidence="1 2" key="1">
    <citation type="submission" date="2015-01" db="EMBL/GenBank/DDBJ databases">
        <title>Evolution of Trichinella species and genotypes.</title>
        <authorList>
            <person name="Korhonen P.K."/>
            <person name="Edoardo P."/>
            <person name="Giuseppe L.R."/>
            <person name="Gasser R.B."/>
        </authorList>
    </citation>
    <scope>NUCLEOTIDE SEQUENCE [LARGE SCALE GENOMIC DNA]</scope>
    <source>
        <strain evidence="1">ISS1029</strain>
    </source>
</reference>
<protein>
    <submittedName>
        <fullName evidence="1">Uncharacterized protein</fullName>
    </submittedName>
</protein>
<sequence>LMGTESIATLYLVMVADVKKQKTVQKYLRNIKQISNAKQMRSVKDSVKINNVNSNLTASTDAKQRKNVARINGPRMNHALKNA</sequence>